<protein>
    <submittedName>
        <fullName evidence="1">Uncharacterized protein</fullName>
    </submittedName>
</protein>
<dbReference type="RefSeq" id="WP_188706934.1">
    <property type="nucleotide sequence ID" value="NZ_BMIG01000002.1"/>
</dbReference>
<proteinExistence type="predicted"/>
<dbReference type="EMBL" id="BMIG01000002">
    <property type="protein sequence ID" value="GGA90079.1"/>
    <property type="molecule type" value="Genomic_DNA"/>
</dbReference>
<sequence length="137" mass="15486">MRRSQQDAWQHETTTLRKAGQQLQRKVPVVQLALANDPKLAWQLALETGEPVTHICGWIVDTSIECDHQRFGGFLKVSLEELLIALRDDRHLRHDPNGMFTQVMPAAAAEPQSLYPHGFSAGRFMEVVETQAVWDGI</sequence>
<accession>A0A916WD65</accession>
<dbReference type="Proteomes" id="UP000620596">
    <property type="component" value="Unassembled WGS sequence"/>
</dbReference>
<evidence type="ECO:0000313" key="2">
    <source>
        <dbReference type="Proteomes" id="UP000620596"/>
    </source>
</evidence>
<organism evidence="1 2">
    <name type="scientific">Polaromonas eurypsychrophila</name>
    <dbReference type="NCBI Taxonomy" id="1614635"/>
    <lineage>
        <taxon>Bacteria</taxon>
        <taxon>Pseudomonadati</taxon>
        <taxon>Pseudomonadota</taxon>
        <taxon>Betaproteobacteria</taxon>
        <taxon>Burkholderiales</taxon>
        <taxon>Comamonadaceae</taxon>
        <taxon>Polaromonas</taxon>
    </lineage>
</organism>
<keyword evidence="2" id="KW-1185">Reference proteome</keyword>
<dbReference type="AlphaFoldDB" id="A0A916WD65"/>
<name>A0A916WD65_9BURK</name>
<gene>
    <name evidence="1" type="ORF">GCM10011496_08670</name>
</gene>
<evidence type="ECO:0000313" key="1">
    <source>
        <dbReference type="EMBL" id="GGA90079.1"/>
    </source>
</evidence>
<comment type="caution">
    <text evidence="1">The sequence shown here is derived from an EMBL/GenBank/DDBJ whole genome shotgun (WGS) entry which is preliminary data.</text>
</comment>
<reference evidence="1" key="1">
    <citation type="journal article" date="2014" name="Int. J. Syst. Evol. Microbiol.">
        <title>Complete genome sequence of Corynebacterium casei LMG S-19264T (=DSM 44701T), isolated from a smear-ripened cheese.</title>
        <authorList>
            <consortium name="US DOE Joint Genome Institute (JGI-PGF)"/>
            <person name="Walter F."/>
            <person name="Albersmeier A."/>
            <person name="Kalinowski J."/>
            <person name="Ruckert C."/>
        </authorList>
    </citation>
    <scope>NUCLEOTIDE SEQUENCE</scope>
    <source>
        <strain evidence="1">CGMCC 1.15322</strain>
    </source>
</reference>
<reference evidence="1" key="2">
    <citation type="submission" date="2020-09" db="EMBL/GenBank/DDBJ databases">
        <authorList>
            <person name="Sun Q."/>
            <person name="Zhou Y."/>
        </authorList>
    </citation>
    <scope>NUCLEOTIDE SEQUENCE</scope>
    <source>
        <strain evidence="1">CGMCC 1.15322</strain>
    </source>
</reference>